<evidence type="ECO:0000313" key="2">
    <source>
        <dbReference type="EMBL" id="CAE2262015.1"/>
    </source>
</evidence>
<name>A0A7S4N344_9STRA</name>
<reference evidence="2" key="1">
    <citation type="submission" date="2021-01" db="EMBL/GenBank/DDBJ databases">
        <authorList>
            <person name="Corre E."/>
            <person name="Pelletier E."/>
            <person name="Niang G."/>
            <person name="Scheremetjew M."/>
            <person name="Finn R."/>
            <person name="Kale V."/>
            <person name="Holt S."/>
            <person name="Cochrane G."/>
            <person name="Meng A."/>
            <person name="Brown T."/>
            <person name="Cohen L."/>
        </authorList>
    </citation>
    <scope>NUCLEOTIDE SEQUENCE</scope>
    <source>
        <strain evidence="2">Isolate 1302-5</strain>
    </source>
</reference>
<evidence type="ECO:0008006" key="3">
    <source>
        <dbReference type="Google" id="ProtNLM"/>
    </source>
</evidence>
<dbReference type="InterPro" id="IPR027443">
    <property type="entry name" value="IPNS-like_sf"/>
</dbReference>
<organism evidence="2">
    <name type="scientific">Odontella aurita</name>
    <dbReference type="NCBI Taxonomy" id="265563"/>
    <lineage>
        <taxon>Eukaryota</taxon>
        <taxon>Sar</taxon>
        <taxon>Stramenopiles</taxon>
        <taxon>Ochrophyta</taxon>
        <taxon>Bacillariophyta</taxon>
        <taxon>Mediophyceae</taxon>
        <taxon>Biddulphiophycidae</taxon>
        <taxon>Eupodiscales</taxon>
        <taxon>Odontellaceae</taxon>
        <taxon>Odontella</taxon>
    </lineage>
</organism>
<proteinExistence type="predicted"/>
<dbReference type="AlphaFoldDB" id="A0A7S4N344"/>
<protein>
    <recommendedName>
        <fullName evidence="3">Isopenicillin N synthase-like Fe(2+) 2OG dioxygenase domain-containing protein</fullName>
    </recommendedName>
</protein>
<dbReference type="PANTHER" id="PTHR47990">
    <property type="entry name" value="2-OXOGLUTARATE (2OG) AND FE(II)-DEPENDENT OXYGENASE SUPERFAMILY PROTEIN-RELATED"/>
    <property type="match status" value="1"/>
</dbReference>
<dbReference type="Gene3D" id="2.60.120.330">
    <property type="entry name" value="B-lactam Antibiotic, Isopenicillin N Synthase, Chain"/>
    <property type="match status" value="1"/>
</dbReference>
<dbReference type="InterPro" id="IPR050231">
    <property type="entry name" value="Iron_ascorbate_oxido_reductase"/>
</dbReference>
<dbReference type="SUPFAM" id="SSF51197">
    <property type="entry name" value="Clavaminate synthase-like"/>
    <property type="match status" value="1"/>
</dbReference>
<gene>
    <name evidence="2" type="ORF">OAUR00152_LOCUS27310</name>
</gene>
<feature type="compositionally biased region" description="Polar residues" evidence="1">
    <location>
        <begin position="1"/>
        <end position="20"/>
    </location>
</feature>
<dbReference type="EMBL" id="HBKQ01039604">
    <property type="protein sequence ID" value="CAE2262015.1"/>
    <property type="molecule type" value="Transcribed_RNA"/>
</dbReference>
<evidence type="ECO:0000256" key="1">
    <source>
        <dbReference type="SAM" id="MobiDB-lite"/>
    </source>
</evidence>
<accession>A0A7S4N344</accession>
<feature type="region of interest" description="Disordered" evidence="1">
    <location>
        <begin position="1"/>
        <end position="29"/>
    </location>
</feature>
<sequence length="483" mass="52424">MAAETAQSTPSQSSLNQRPQGCTCPPYPTIDLTDQYRRLFLSTLSSKSPSDSDIKQSNSVLLSSSSVSRRQLLDAFRHYGLFHVVVRNPPSGSHLTSLVGDVEARTKRLFEPQFLSRDGRIPASSTGGALPDGGLHTVCFSSPEKSYSGGDSRILEATYRGRTAESGGTNGESEPKQSWEFRRCRGLVSIAEKGDEIGAQSEGGLLDETLPKWTDALHSVATTVVDTLGIPPSAVLNGRDCSCRSRPHAGNARAGGCHCCAIDLLRVFRYDSLTNARDQSDRPGSSEHTDWGSLTVVWQDCSGGLQAWCAECQRWNDVPVPPGGCTASTEEGGKIRGEEEVRLFVHVGDFLSLSSGSAWPSPKHRVLCPLRDRSVDTNSSNDIMLAGRSSLVYFAYPPPGASISDTGPILAKVEEGASRMDESAALAMLPYQHYMLLKDQSSKADGEECLNGKETQAKLVFDRIHSVPFDDVIRRKWNQVQRG</sequence>